<dbReference type="EMBL" id="DS547102">
    <property type="protein sequence ID" value="EDR08041.1"/>
    <property type="molecule type" value="Genomic_DNA"/>
</dbReference>
<reference evidence="1 2" key="1">
    <citation type="journal article" date="2008" name="Nature">
        <title>The genome of Laccaria bicolor provides insights into mycorrhizal symbiosis.</title>
        <authorList>
            <person name="Martin F."/>
            <person name="Aerts A."/>
            <person name="Ahren D."/>
            <person name="Brun A."/>
            <person name="Danchin E.G.J."/>
            <person name="Duchaussoy F."/>
            <person name="Gibon J."/>
            <person name="Kohler A."/>
            <person name="Lindquist E."/>
            <person name="Pereda V."/>
            <person name="Salamov A."/>
            <person name="Shapiro H.J."/>
            <person name="Wuyts J."/>
            <person name="Blaudez D."/>
            <person name="Buee M."/>
            <person name="Brokstein P."/>
            <person name="Canbaeck B."/>
            <person name="Cohen D."/>
            <person name="Courty P.E."/>
            <person name="Coutinho P.M."/>
            <person name="Delaruelle C."/>
            <person name="Detter J.C."/>
            <person name="Deveau A."/>
            <person name="DiFazio S."/>
            <person name="Duplessis S."/>
            <person name="Fraissinet-Tachet L."/>
            <person name="Lucic E."/>
            <person name="Frey-Klett P."/>
            <person name="Fourrey C."/>
            <person name="Feussner I."/>
            <person name="Gay G."/>
            <person name="Grimwood J."/>
            <person name="Hoegger P.J."/>
            <person name="Jain P."/>
            <person name="Kilaru S."/>
            <person name="Labbe J."/>
            <person name="Lin Y.C."/>
            <person name="Legue V."/>
            <person name="Le Tacon F."/>
            <person name="Marmeisse R."/>
            <person name="Melayah D."/>
            <person name="Montanini B."/>
            <person name="Muratet M."/>
            <person name="Nehls U."/>
            <person name="Niculita-Hirzel H."/>
            <person name="Oudot-Le Secq M.P."/>
            <person name="Peter M."/>
            <person name="Quesneville H."/>
            <person name="Rajashekar B."/>
            <person name="Reich M."/>
            <person name="Rouhier N."/>
            <person name="Schmutz J."/>
            <person name="Yin T."/>
            <person name="Chalot M."/>
            <person name="Henrissat B."/>
            <person name="Kuees U."/>
            <person name="Lucas S."/>
            <person name="Van de Peer Y."/>
            <person name="Podila G.K."/>
            <person name="Polle A."/>
            <person name="Pukkila P.J."/>
            <person name="Richardson P.M."/>
            <person name="Rouze P."/>
            <person name="Sanders I.R."/>
            <person name="Stajich J.E."/>
            <person name="Tunlid A."/>
            <person name="Tuskan G."/>
            <person name="Grigoriev I.V."/>
        </authorList>
    </citation>
    <scope>NUCLEOTIDE SEQUENCE [LARGE SCALE GENOMIC DNA]</scope>
    <source>
        <strain evidence="2">S238N-H82 / ATCC MYA-4686</strain>
    </source>
</reference>
<dbReference type="HOGENOM" id="CLU_1061976_0_0_1"/>
<dbReference type="InParanoid" id="B0DBQ7"/>
<name>B0DBQ7_LACBS</name>
<gene>
    <name evidence="1" type="ORF">LACBIDRAFT_327278</name>
</gene>
<protein>
    <submittedName>
        <fullName evidence="1">Predicted protein</fullName>
    </submittedName>
</protein>
<organism evidence="2">
    <name type="scientific">Laccaria bicolor (strain S238N-H82 / ATCC MYA-4686)</name>
    <name type="common">Bicoloured deceiver</name>
    <name type="synonym">Laccaria laccata var. bicolor</name>
    <dbReference type="NCBI Taxonomy" id="486041"/>
    <lineage>
        <taxon>Eukaryota</taxon>
        <taxon>Fungi</taxon>
        <taxon>Dikarya</taxon>
        <taxon>Basidiomycota</taxon>
        <taxon>Agaricomycotina</taxon>
        <taxon>Agaricomycetes</taxon>
        <taxon>Agaricomycetidae</taxon>
        <taxon>Agaricales</taxon>
        <taxon>Agaricineae</taxon>
        <taxon>Hydnangiaceae</taxon>
        <taxon>Laccaria</taxon>
    </lineage>
</organism>
<evidence type="ECO:0000313" key="1">
    <source>
        <dbReference type="EMBL" id="EDR08041.1"/>
    </source>
</evidence>
<sequence length="262" mass="28844">MPDPQKLIKEFEEDAAKEGVDLDADPYKGVLLRELVIEEDWSCHYELSVNLKHILGVGRCGEEKQRETFTLTNAAMSDEQSASYYEGHIKSTSELLNKVSKQVAFSSAGPPESAESQAYHHIATLLTQGSDDGGHAQNPSQTALQATIIETMFGYVMLLDTVMLKLVPGWKWLLCLAKFHMKHVMVPSISSSTSAQQCNGSKLLSQSIMLSRPQHRSTQPIVGSVTVSTGSWHISGCDKTPYYMGPAGRPESYDVPLVMVRP</sequence>
<dbReference type="Proteomes" id="UP000001194">
    <property type="component" value="Unassembled WGS sequence"/>
</dbReference>
<dbReference type="GeneID" id="6076979"/>
<keyword evidence="2" id="KW-1185">Reference proteome</keyword>
<proteinExistence type="predicted"/>
<dbReference type="RefSeq" id="XP_001881111.1">
    <property type="nucleotide sequence ID" value="XM_001881076.1"/>
</dbReference>
<dbReference type="AlphaFoldDB" id="B0DBQ7"/>
<dbReference type="OrthoDB" id="436852at2759"/>
<evidence type="ECO:0000313" key="2">
    <source>
        <dbReference type="Proteomes" id="UP000001194"/>
    </source>
</evidence>
<accession>B0DBQ7</accession>
<dbReference type="KEGG" id="lbc:LACBIDRAFT_327278"/>